<sequence length="161" mass="17063">MRGRRGWGPAGAPPEPPSEVPVSAWGRLSTAAPEGCSERLGEGGRSSCAATACGRSPRRGSVSWQRGPCSGRTLPLPVGLPSPIEAPRSQSPGTGGGAQQKRVFPVGLPSRVHPAQPPGTRPETCTTPPRPRARPGRRVETLERRESRDRGFQDCEFRAPS</sequence>
<protein>
    <submittedName>
        <fullName evidence="3">Translation initiation factor IF-2-like</fullName>
    </submittedName>
</protein>
<dbReference type="Proteomes" id="UP000694856">
    <property type="component" value="Chromosome 9"/>
</dbReference>
<dbReference type="GeneID" id="116665709"/>
<feature type="compositionally biased region" description="Basic and acidic residues" evidence="1">
    <location>
        <begin position="137"/>
        <end position="161"/>
    </location>
</feature>
<organism evidence="2 3">
    <name type="scientific">Camelus ferus</name>
    <name type="common">Wild bactrian camel</name>
    <name type="synonym">Camelus bactrianus ferus</name>
    <dbReference type="NCBI Taxonomy" id="419612"/>
    <lineage>
        <taxon>Eukaryota</taxon>
        <taxon>Metazoa</taxon>
        <taxon>Chordata</taxon>
        <taxon>Craniata</taxon>
        <taxon>Vertebrata</taxon>
        <taxon>Euteleostomi</taxon>
        <taxon>Mammalia</taxon>
        <taxon>Eutheria</taxon>
        <taxon>Laurasiatheria</taxon>
        <taxon>Artiodactyla</taxon>
        <taxon>Tylopoda</taxon>
        <taxon>Camelidae</taxon>
        <taxon>Camelus</taxon>
    </lineage>
</organism>
<evidence type="ECO:0000313" key="2">
    <source>
        <dbReference type="Proteomes" id="UP000694856"/>
    </source>
</evidence>
<dbReference type="KEGG" id="cfr:116665709"/>
<evidence type="ECO:0000256" key="1">
    <source>
        <dbReference type="SAM" id="MobiDB-lite"/>
    </source>
</evidence>
<accession>A0A8B8TIL7</accession>
<keyword evidence="2" id="KW-1185">Reference proteome</keyword>
<dbReference type="RefSeq" id="XP_032342077.1">
    <property type="nucleotide sequence ID" value="XM_032486186.1"/>
</dbReference>
<dbReference type="AlphaFoldDB" id="A0A8B8TIL7"/>
<feature type="region of interest" description="Disordered" evidence="1">
    <location>
        <begin position="1"/>
        <end position="161"/>
    </location>
</feature>
<proteinExistence type="predicted"/>
<name>A0A8B8TIL7_CAMFR</name>
<gene>
    <name evidence="3" type="primary">LOC116665709</name>
</gene>
<reference evidence="3" key="1">
    <citation type="submission" date="2025-08" db="UniProtKB">
        <authorList>
            <consortium name="RefSeq"/>
        </authorList>
    </citation>
    <scope>IDENTIFICATION</scope>
    <source>
        <tissue evidence="3">Ear skin</tissue>
    </source>
</reference>
<evidence type="ECO:0000313" key="3">
    <source>
        <dbReference type="RefSeq" id="XP_032342077.1"/>
    </source>
</evidence>